<comment type="caution">
    <text evidence="1">The sequence shown here is derived from an EMBL/GenBank/DDBJ whole genome shotgun (WGS) entry which is preliminary data.</text>
</comment>
<evidence type="ECO:0008006" key="3">
    <source>
        <dbReference type="Google" id="ProtNLM"/>
    </source>
</evidence>
<protein>
    <recommendedName>
        <fullName evidence="3">MT-A70-domain-containing protein</fullName>
    </recommendedName>
</protein>
<name>A0A0L6VTR3_9BASI</name>
<dbReference type="PANTHER" id="PTHR12829">
    <property type="entry name" value="N6-ADENOSINE-METHYLTRANSFERASE"/>
    <property type="match status" value="1"/>
</dbReference>
<dbReference type="Pfam" id="PF05063">
    <property type="entry name" value="MT-A70"/>
    <property type="match status" value="1"/>
</dbReference>
<keyword evidence="2" id="KW-1185">Reference proteome</keyword>
<proteinExistence type="predicted"/>
<dbReference type="STRING" id="27349.A0A0L6VTR3"/>
<dbReference type="EMBL" id="LAVV01000777">
    <property type="protein sequence ID" value="KNZ64076.1"/>
    <property type="molecule type" value="Genomic_DNA"/>
</dbReference>
<evidence type="ECO:0000313" key="2">
    <source>
        <dbReference type="Proteomes" id="UP000037035"/>
    </source>
</evidence>
<sequence length="531" mass="59460">MSQGSEPSSVLLEIPLSERNLTAYLLDPFIPLLRGFDETTRVTALRPPSEPHIVRAPSSPNPPNLAAIIDREIGPAKRARLDRPGAPSSFPGMSGQTSNNLPLTGFQLEAAHHASIKDDIQHAIDVIRRQWVNMTCGPNSHSEWWLDPHALSHPALAQLELLSYPTATSSNPWLDWPTLTRDSLEVRKTQFTSDNIIIFLLLPLTFYAIRTVGTTCLNRSSNSVGHATLTDQKCIVTLPKRSGFSLATMENFKNEVMKINHSPGWDAVIIDPPWQNKSVERGDKYRTVELYDLFKMDLPGILGDNRGKRALIAIWVTNRPKFRRFLKKKFMPDCHVLGPYSEWYWVKITASPTNEDQSVLLEGGKPIFDLESTSPRRCYEGLVLGWYIPPSLRPNPPLTALPRKIFLSVPLGHSRKPNIMGKWMRIDIDLFSLLDVFFVGSCFIDLLMLTICSPTCATDLLVPHLPPDPSILELFSRSVSGLPSLGKNGEPHSDCCVKGIWHSIGDECSKFMVAPWVDSSKNTERQSSKLK</sequence>
<dbReference type="GO" id="GO:0008168">
    <property type="term" value="F:methyltransferase activity"/>
    <property type="evidence" value="ECO:0007669"/>
    <property type="project" value="TreeGrafter"/>
</dbReference>
<gene>
    <name evidence="1" type="ORF">VP01_106g5</name>
</gene>
<dbReference type="InterPro" id="IPR007757">
    <property type="entry name" value="MT-A70-like"/>
</dbReference>
<reference evidence="1 2" key="1">
    <citation type="submission" date="2015-08" db="EMBL/GenBank/DDBJ databases">
        <title>Next Generation Sequencing and Analysis of the Genome of Puccinia sorghi L Schw, the Causal Agent of Maize Common Rust.</title>
        <authorList>
            <person name="Rochi L."/>
            <person name="Burguener G."/>
            <person name="Darino M."/>
            <person name="Turjanski A."/>
            <person name="Kreff E."/>
            <person name="Dieguez M.J."/>
            <person name="Sacco F."/>
        </authorList>
    </citation>
    <scope>NUCLEOTIDE SEQUENCE [LARGE SCALE GENOMIC DNA]</scope>
    <source>
        <strain evidence="1 2">RO10H11247</strain>
    </source>
</reference>
<accession>A0A0L6VTR3</accession>
<dbReference type="Proteomes" id="UP000037035">
    <property type="component" value="Unassembled WGS sequence"/>
</dbReference>
<dbReference type="AlphaFoldDB" id="A0A0L6VTR3"/>
<organism evidence="1 2">
    <name type="scientific">Puccinia sorghi</name>
    <dbReference type="NCBI Taxonomy" id="27349"/>
    <lineage>
        <taxon>Eukaryota</taxon>
        <taxon>Fungi</taxon>
        <taxon>Dikarya</taxon>
        <taxon>Basidiomycota</taxon>
        <taxon>Pucciniomycotina</taxon>
        <taxon>Pucciniomycetes</taxon>
        <taxon>Pucciniales</taxon>
        <taxon>Pucciniaceae</taxon>
        <taxon>Puccinia</taxon>
    </lineage>
</organism>
<dbReference type="OrthoDB" id="61116at2759"/>
<dbReference type="GO" id="GO:0005634">
    <property type="term" value="C:nucleus"/>
    <property type="evidence" value="ECO:0007669"/>
    <property type="project" value="TreeGrafter"/>
</dbReference>
<dbReference type="PANTHER" id="PTHR12829:SF4">
    <property type="entry name" value="N(6)-ADENINE-SPECIFIC METHYLTRANSFERASE METTL4"/>
    <property type="match status" value="1"/>
</dbReference>
<dbReference type="VEuPathDB" id="FungiDB:VP01_106g5"/>
<evidence type="ECO:0000313" key="1">
    <source>
        <dbReference type="EMBL" id="KNZ64076.1"/>
    </source>
</evidence>